<name>A0A814DT21_9BILA</name>
<evidence type="ECO:0000313" key="10">
    <source>
        <dbReference type="Proteomes" id="UP000663829"/>
    </source>
</evidence>
<proteinExistence type="inferred from homology"/>
<gene>
    <name evidence="8" type="ORF">GPM918_LOCUS11698</name>
    <name evidence="9" type="ORF">SRO942_LOCUS11699</name>
</gene>
<dbReference type="SUPFAM" id="SSF53067">
    <property type="entry name" value="Actin-like ATPase domain"/>
    <property type="match status" value="2"/>
</dbReference>
<comment type="subcellular location">
    <subcellularLocation>
        <location evidence="1">Endoplasmic reticulum lumen</location>
    </subcellularLocation>
</comment>
<dbReference type="EMBL" id="CAJOBC010002467">
    <property type="protein sequence ID" value="CAF3734608.1"/>
    <property type="molecule type" value="Genomic_DNA"/>
</dbReference>
<dbReference type="AlphaFoldDB" id="A0A814DT21"/>
<dbReference type="InterPro" id="IPR018181">
    <property type="entry name" value="Heat_shock_70_CS"/>
</dbReference>
<dbReference type="Gene3D" id="3.30.420.40">
    <property type="match status" value="3"/>
</dbReference>
<comment type="similarity">
    <text evidence="2">Belongs to the heat shock protein 70 family.</text>
</comment>
<comment type="caution">
    <text evidence="8">The sequence shown here is derived from an EMBL/GenBank/DDBJ whole genome shotgun (WGS) entry which is preliminary data.</text>
</comment>
<dbReference type="EMBL" id="CAJNOQ010002467">
    <property type="protein sequence ID" value="CAF0959901.1"/>
    <property type="molecule type" value="Genomic_DNA"/>
</dbReference>
<evidence type="ECO:0000256" key="3">
    <source>
        <dbReference type="ARBA" id="ARBA00022729"/>
    </source>
</evidence>
<keyword evidence="6" id="KW-0067">ATP-binding</keyword>
<evidence type="ECO:0000313" key="9">
    <source>
        <dbReference type="EMBL" id="CAF3734608.1"/>
    </source>
</evidence>
<sequence>MLGQLLIRITVNTFLFWGGAKEEKKDLGKVISTNPGTVIGIDLGTTYSCVAVFKHCHVEIIENNQGNRITPSYVTFTSNGERLIGDPAKNLLTSNPQIFRKDDKPVVKVKTGFGEKLFTPEEISAMILGKMHAGTIAGLNVIRIINEPTAAAIAYGLDRLRKERGFKTVLVFDLGGGTFDVSLLAFEDGVFQVLGNTHLGSEDFDLRIMEHFIRLFKEKLGRDVREDTRAVQKLRREVEKDKRTLSSQTEIRIEIESFFHNEYFFNEKLTRAKFEDLNMDLFRSTLKPVEKVLEYGDLKKSDIDEIILVEPSRNINPDEAVTYGAAIQGGVLSGEESTQDIAVLDISPLTMGIQTKGGVMSNIIPRNTVIPAKKMRSFTTTTDSQDTVDIQVFEGERSMAKDNHFLGRTKDVCRQGIAHARGDMVDYNPQCGDEQEREKSI</sequence>
<keyword evidence="7" id="KW-0175">Coiled coil</keyword>
<dbReference type="Pfam" id="PF00012">
    <property type="entry name" value="HSP70"/>
    <property type="match status" value="3"/>
</dbReference>
<dbReference type="OrthoDB" id="6273871at2759"/>
<dbReference type="FunFam" id="3.30.420.40:FF:000545">
    <property type="entry name" value="Endoplasmic reticulum chaperone BiP"/>
    <property type="match status" value="1"/>
</dbReference>
<feature type="coiled-coil region" evidence="7">
    <location>
        <begin position="217"/>
        <end position="244"/>
    </location>
</feature>
<dbReference type="GO" id="GO:0140662">
    <property type="term" value="F:ATP-dependent protein folding chaperone"/>
    <property type="evidence" value="ECO:0007669"/>
    <property type="project" value="InterPro"/>
</dbReference>
<dbReference type="InterPro" id="IPR029047">
    <property type="entry name" value="HSP70_peptide-bd_sf"/>
</dbReference>
<dbReference type="PROSITE" id="PS00297">
    <property type="entry name" value="HSP70_1"/>
    <property type="match status" value="1"/>
</dbReference>
<keyword evidence="5" id="KW-0256">Endoplasmic reticulum</keyword>
<dbReference type="FunFam" id="3.90.640.10:FF:000153">
    <property type="entry name" value="Endoplasmic reticulum chaperone BiP"/>
    <property type="match status" value="1"/>
</dbReference>
<dbReference type="GO" id="GO:0005788">
    <property type="term" value="C:endoplasmic reticulum lumen"/>
    <property type="evidence" value="ECO:0007669"/>
    <property type="project" value="UniProtKB-SubCell"/>
</dbReference>
<keyword evidence="3" id="KW-0732">Signal</keyword>
<dbReference type="PRINTS" id="PR00301">
    <property type="entry name" value="HEATSHOCK70"/>
</dbReference>
<evidence type="ECO:0000256" key="1">
    <source>
        <dbReference type="ARBA" id="ARBA00004319"/>
    </source>
</evidence>
<evidence type="ECO:0000256" key="6">
    <source>
        <dbReference type="ARBA" id="ARBA00022840"/>
    </source>
</evidence>
<keyword evidence="10" id="KW-1185">Reference proteome</keyword>
<evidence type="ECO:0000256" key="4">
    <source>
        <dbReference type="ARBA" id="ARBA00022741"/>
    </source>
</evidence>
<evidence type="ECO:0000313" key="8">
    <source>
        <dbReference type="EMBL" id="CAF0959901.1"/>
    </source>
</evidence>
<dbReference type="GO" id="GO:0005524">
    <property type="term" value="F:ATP binding"/>
    <property type="evidence" value="ECO:0007669"/>
    <property type="project" value="UniProtKB-KW"/>
</dbReference>
<organism evidence="8 10">
    <name type="scientific">Didymodactylos carnosus</name>
    <dbReference type="NCBI Taxonomy" id="1234261"/>
    <lineage>
        <taxon>Eukaryota</taxon>
        <taxon>Metazoa</taxon>
        <taxon>Spiralia</taxon>
        <taxon>Gnathifera</taxon>
        <taxon>Rotifera</taxon>
        <taxon>Eurotatoria</taxon>
        <taxon>Bdelloidea</taxon>
        <taxon>Philodinida</taxon>
        <taxon>Philodinidae</taxon>
        <taxon>Didymodactylos</taxon>
    </lineage>
</organism>
<reference evidence="8" key="1">
    <citation type="submission" date="2021-02" db="EMBL/GenBank/DDBJ databases">
        <authorList>
            <person name="Nowell W R."/>
        </authorList>
    </citation>
    <scope>NUCLEOTIDE SEQUENCE</scope>
</reference>
<dbReference type="Proteomes" id="UP000663829">
    <property type="component" value="Unassembled WGS sequence"/>
</dbReference>
<accession>A0A814DT21</accession>
<dbReference type="Proteomes" id="UP000681722">
    <property type="component" value="Unassembled WGS sequence"/>
</dbReference>
<dbReference type="InterPro" id="IPR043129">
    <property type="entry name" value="ATPase_NBD"/>
</dbReference>
<evidence type="ECO:0000256" key="7">
    <source>
        <dbReference type="SAM" id="Coils"/>
    </source>
</evidence>
<dbReference type="Gene3D" id="3.90.640.10">
    <property type="entry name" value="Actin, Chain A, domain 4"/>
    <property type="match status" value="1"/>
</dbReference>
<dbReference type="PANTHER" id="PTHR19375">
    <property type="entry name" value="HEAT SHOCK PROTEIN 70KDA"/>
    <property type="match status" value="1"/>
</dbReference>
<dbReference type="PROSITE" id="PS00329">
    <property type="entry name" value="HSP70_2"/>
    <property type="match status" value="1"/>
</dbReference>
<protein>
    <recommendedName>
        <fullName evidence="11">Heat shock protein 70</fullName>
    </recommendedName>
</protein>
<dbReference type="SUPFAM" id="SSF100920">
    <property type="entry name" value="Heat shock protein 70kD (HSP70), peptide-binding domain"/>
    <property type="match status" value="1"/>
</dbReference>
<evidence type="ECO:0008006" key="11">
    <source>
        <dbReference type="Google" id="ProtNLM"/>
    </source>
</evidence>
<keyword evidence="4" id="KW-0547">Nucleotide-binding</keyword>
<dbReference type="InterPro" id="IPR013126">
    <property type="entry name" value="Hsp_70_fam"/>
</dbReference>
<dbReference type="Gene3D" id="2.60.34.10">
    <property type="entry name" value="Substrate Binding Domain Of DNAk, Chain A, domain 1"/>
    <property type="match status" value="1"/>
</dbReference>
<evidence type="ECO:0000256" key="5">
    <source>
        <dbReference type="ARBA" id="ARBA00022824"/>
    </source>
</evidence>
<evidence type="ECO:0000256" key="2">
    <source>
        <dbReference type="ARBA" id="ARBA00007381"/>
    </source>
</evidence>